<gene>
    <name evidence="3" type="ORF">OLC1_LOCUS1194</name>
</gene>
<feature type="compositionally biased region" description="Polar residues" evidence="1">
    <location>
        <begin position="16"/>
        <end position="51"/>
    </location>
</feature>
<dbReference type="FunFam" id="3.40.50.300:FF:001030">
    <property type="entry name" value="Dynamin-related protein 5A"/>
    <property type="match status" value="1"/>
</dbReference>
<dbReference type="GO" id="GO:0008017">
    <property type="term" value="F:microtubule binding"/>
    <property type="evidence" value="ECO:0007669"/>
    <property type="project" value="TreeGrafter"/>
</dbReference>
<feature type="compositionally biased region" description="Low complexity" evidence="1">
    <location>
        <begin position="1"/>
        <end position="13"/>
    </location>
</feature>
<feature type="region of interest" description="Disordered" evidence="1">
    <location>
        <begin position="648"/>
        <end position="671"/>
    </location>
</feature>
<name>A0AAV1C0T1_OLDCO</name>
<keyword evidence="4" id="KW-1185">Reference proteome</keyword>
<dbReference type="InterPro" id="IPR027417">
    <property type="entry name" value="P-loop_NTPase"/>
</dbReference>
<evidence type="ECO:0000313" key="3">
    <source>
        <dbReference type="EMBL" id="CAI9088673.1"/>
    </source>
</evidence>
<reference evidence="3" key="1">
    <citation type="submission" date="2023-03" db="EMBL/GenBank/DDBJ databases">
        <authorList>
            <person name="Julca I."/>
        </authorList>
    </citation>
    <scope>NUCLEOTIDE SEQUENCE</scope>
</reference>
<proteinExistence type="predicted"/>
<dbReference type="AlphaFoldDB" id="A0AAV1C0T1"/>
<dbReference type="PANTHER" id="PTHR11566:SF169">
    <property type="entry name" value="DYNAMIN-LIKE PROTEIN C"/>
    <property type="match status" value="1"/>
</dbReference>
<dbReference type="PRINTS" id="PR00195">
    <property type="entry name" value="DYNAMIN"/>
</dbReference>
<dbReference type="GO" id="GO:0016020">
    <property type="term" value="C:membrane"/>
    <property type="evidence" value="ECO:0007669"/>
    <property type="project" value="TreeGrafter"/>
</dbReference>
<dbReference type="CDD" id="cd08771">
    <property type="entry name" value="DLP_1"/>
    <property type="match status" value="1"/>
</dbReference>
<dbReference type="InterPro" id="IPR001401">
    <property type="entry name" value="Dynamin_GTPase"/>
</dbReference>
<sequence>MATTTTTTTAHAAFLTSPTNKTPISDKASLTSSSINNKRNHSQLSDPNSAARTRADFKTRFEAYNRLQSAAVAFGEKLPIPEIVALGGQSDGKSSLLEALLGFRFNVREVEMGTRRPLILQMVHDPTALEPRCRFQEEDSEDYGNPISSASAIADTIKLRTEALLSKTNTAVSSKPIVMRAEYAHCPNLTIIDTPGFVLKAKKGEPESTPQEILAMVKSLASPPHRILLFLQQSSVEWCSSLWLDSIREIDPTFRRTIIVVSKFDNRLKEFGDRWEVDRYLSASGYLGENTRPFFVALPKERSAVSNDEFRRQISQVDAEVLCHLRSGVKGGFDEEKYRSHIGFGCLREFLETELQRRYKEAAPATLALLEQRCGEVTDELARMDSKIKSTSDVGHLRRSAMLHAASICNHMGALIDGAADPDPEQWGKTTDEERLESGIGSWPGVIADIKPPNASLRLYGGAAFERVMHEFRCAAYSIECPPVSREKVANILLAHAGRGGSRGITEAAAEIARAAARSWLSPLLDTACDRLGFVLSKLFDLAVERNHLHDTEYGLKAEDMVGYVGFYAALRHSYNRFVRDLAKQCKQLIRHHLDSVTSPYSQVCYENDIFGSSSSCVRSFYQASPSSFALELSDVAPSLRNALVSNQENIPPEKNVQERTTPGRGEEGRETLRECQMTVPETPSPEQPGGGNYAVKKELANCIEIGGKKRHPRVAGNNRNADHLRGQINDSLFGNGDIVGKSGSAYSDICSSAARHFARMREVLVERSVASTLNSSFLTPCRERLIVALGLELFAVNDDRFMDMFVAPGAIDVLQNEKESLQKRQKILHSCLNEFKNVARAL</sequence>
<dbReference type="PROSITE" id="PS51718">
    <property type="entry name" value="G_DYNAMIN_2"/>
    <property type="match status" value="1"/>
</dbReference>
<dbReference type="PANTHER" id="PTHR11566">
    <property type="entry name" value="DYNAMIN"/>
    <property type="match status" value="1"/>
</dbReference>
<dbReference type="GO" id="GO:0005525">
    <property type="term" value="F:GTP binding"/>
    <property type="evidence" value="ECO:0007669"/>
    <property type="project" value="InterPro"/>
</dbReference>
<dbReference type="InterPro" id="IPR030381">
    <property type="entry name" value="G_DYNAMIN_dom"/>
</dbReference>
<evidence type="ECO:0000259" key="2">
    <source>
        <dbReference type="PROSITE" id="PS51718"/>
    </source>
</evidence>
<evidence type="ECO:0000313" key="4">
    <source>
        <dbReference type="Proteomes" id="UP001161247"/>
    </source>
</evidence>
<evidence type="ECO:0000256" key="1">
    <source>
        <dbReference type="SAM" id="MobiDB-lite"/>
    </source>
</evidence>
<dbReference type="Gene3D" id="3.40.50.300">
    <property type="entry name" value="P-loop containing nucleotide triphosphate hydrolases"/>
    <property type="match status" value="1"/>
</dbReference>
<dbReference type="Proteomes" id="UP001161247">
    <property type="component" value="Chromosome 1"/>
</dbReference>
<feature type="region of interest" description="Disordered" evidence="1">
    <location>
        <begin position="1"/>
        <end position="51"/>
    </location>
</feature>
<dbReference type="GO" id="GO:0003924">
    <property type="term" value="F:GTPase activity"/>
    <property type="evidence" value="ECO:0007669"/>
    <property type="project" value="InterPro"/>
</dbReference>
<protein>
    <submittedName>
        <fullName evidence="3">OLC1v1023076C1</fullName>
    </submittedName>
</protein>
<dbReference type="InterPro" id="IPR022812">
    <property type="entry name" value="Dynamin"/>
</dbReference>
<organism evidence="3 4">
    <name type="scientific">Oldenlandia corymbosa var. corymbosa</name>
    <dbReference type="NCBI Taxonomy" id="529605"/>
    <lineage>
        <taxon>Eukaryota</taxon>
        <taxon>Viridiplantae</taxon>
        <taxon>Streptophyta</taxon>
        <taxon>Embryophyta</taxon>
        <taxon>Tracheophyta</taxon>
        <taxon>Spermatophyta</taxon>
        <taxon>Magnoliopsida</taxon>
        <taxon>eudicotyledons</taxon>
        <taxon>Gunneridae</taxon>
        <taxon>Pentapetalae</taxon>
        <taxon>asterids</taxon>
        <taxon>lamiids</taxon>
        <taxon>Gentianales</taxon>
        <taxon>Rubiaceae</taxon>
        <taxon>Rubioideae</taxon>
        <taxon>Spermacoceae</taxon>
        <taxon>Hedyotis-Oldenlandia complex</taxon>
        <taxon>Oldenlandia</taxon>
    </lineage>
</organism>
<dbReference type="SUPFAM" id="SSF52540">
    <property type="entry name" value="P-loop containing nucleoside triphosphate hydrolases"/>
    <property type="match status" value="1"/>
</dbReference>
<dbReference type="Pfam" id="PF00350">
    <property type="entry name" value="Dynamin_N"/>
    <property type="match status" value="1"/>
</dbReference>
<dbReference type="GO" id="GO:0005874">
    <property type="term" value="C:microtubule"/>
    <property type="evidence" value="ECO:0007669"/>
    <property type="project" value="TreeGrafter"/>
</dbReference>
<accession>A0AAV1C0T1</accession>
<dbReference type="SMART" id="SM00053">
    <property type="entry name" value="DYNc"/>
    <property type="match status" value="1"/>
</dbReference>
<dbReference type="GO" id="GO:0005737">
    <property type="term" value="C:cytoplasm"/>
    <property type="evidence" value="ECO:0007669"/>
    <property type="project" value="UniProtKB-ARBA"/>
</dbReference>
<dbReference type="InterPro" id="IPR045063">
    <property type="entry name" value="Dynamin_N"/>
</dbReference>
<feature type="domain" description="Dynamin-type G" evidence="2">
    <location>
        <begin position="77"/>
        <end position="364"/>
    </location>
</feature>
<dbReference type="EMBL" id="OX459118">
    <property type="protein sequence ID" value="CAI9088673.1"/>
    <property type="molecule type" value="Genomic_DNA"/>
</dbReference>